<dbReference type="AlphaFoldDB" id="A0A0A6VED0"/>
<dbReference type="GO" id="GO:0003700">
    <property type="term" value="F:DNA-binding transcription factor activity"/>
    <property type="evidence" value="ECO:0007669"/>
    <property type="project" value="InterPro"/>
</dbReference>
<evidence type="ECO:0000256" key="2">
    <source>
        <dbReference type="ARBA" id="ARBA00023125"/>
    </source>
</evidence>
<evidence type="ECO:0000313" key="8">
    <source>
        <dbReference type="Proteomes" id="UP000030588"/>
    </source>
</evidence>
<dbReference type="Gene3D" id="1.10.10.10">
    <property type="entry name" value="Winged helix-like DNA-binding domain superfamily/Winged helix DNA-binding domain"/>
    <property type="match status" value="1"/>
</dbReference>
<accession>A0A0A6VED0</accession>
<gene>
    <name evidence="7" type="ORF">G4D61_08260</name>
    <name evidence="6" type="ORF">NG54_12550</name>
</gene>
<dbReference type="InterPro" id="IPR009057">
    <property type="entry name" value="Homeodomain-like_sf"/>
</dbReference>
<dbReference type="GO" id="GO:0097367">
    <property type="term" value="F:carbohydrate derivative binding"/>
    <property type="evidence" value="ECO:0007669"/>
    <property type="project" value="InterPro"/>
</dbReference>
<dbReference type="InterPro" id="IPR000281">
    <property type="entry name" value="HTH_RpiR"/>
</dbReference>
<dbReference type="InterPro" id="IPR035472">
    <property type="entry name" value="RpiR-like_SIS"/>
</dbReference>
<dbReference type="OrthoDB" id="2367514at2"/>
<reference evidence="7 9" key="2">
    <citation type="submission" date="2020-02" db="EMBL/GenBank/DDBJ databases">
        <authorList>
            <person name="Feng H."/>
        </authorList>
    </citation>
    <scope>NUCLEOTIDE SEQUENCE [LARGE SCALE GENOMIC DNA]</scope>
    <source>
        <strain evidence="7 9">Gsoil 114</strain>
    </source>
</reference>
<evidence type="ECO:0000256" key="1">
    <source>
        <dbReference type="ARBA" id="ARBA00023015"/>
    </source>
</evidence>
<dbReference type="EMBL" id="JRUN01000038">
    <property type="protein sequence ID" value="KHD84899.1"/>
    <property type="molecule type" value="Genomic_DNA"/>
</dbReference>
<dbReference type="Pfam" id="PF01380">
    <property type="entry name" value="SIS"/>
    <property type="match status" value="1"/>
</dbReference>
<organism evidence="6 8">
    <name type="scientific">Heyndrickxia ginsengihumi</name>
    <dbReference type="NCBI Taxonomy" id="363870"/>
    <lineage>
        <taxon>Bacteria</taxon>
        <taxon>Bacillati</taxon>
        <taxon>Bacillota</taxon>
        <taxon>Bacilli</taxon>
        <taxon>Bacillales</taxon>
        <taxon>Bacillaceae</taxon>
        <taxon>Heyndrickxia</taxon>
    </lineage>
</organism>
<evidence type="ECO:0000313" key="9">
    <source>
        <dbReference type="Proteomes" id="UP000476934"/>
    </source>
</evidence>
<dbReference type="Proteomes" id="UP000476934">
    <property type="component" value="Unassembled WGS sequence"/>
</dbReference>
<proteinExistence type="predicted"/>
<dbReference type="Proteomes" id="UP000030588">
    <property type="component" value="Unassembled WGS sequence"/>
</dbReference>
<dbReference type="PROSITE" id="PS51071">
    <property type="entry name" value="HTH_RPIR"/>
    <property type="match status" value="1"/>
</dbReference>
<evidence type="ECO:0000259" key="5">
    <source>
        <dbReference type="PROSITE" id="PS51464"/>
    </source>
</evidence>
<keyword evidence="2" id="KW-0238">DNA-binding</keyword>
<evidence type="ECO:0000259" key="4">
    <source>
        <dbReference type="PROSITE" id="PS51071"/>
    </source>
</evidence>
<keyword evidence="3" id="KW-0804">Transcription</keyword>
<dbReference type="InterPro" id="IPR001347">
    <property type="entry name" value="SIS_dom"/>
</dbReference>
<dbReference type="InterPro" id="IPR047640">
    <property type="entry name" value="RpiR-like"/>
</dbReference>
<reference evidence="6 8" key="1">
    <citation type="submission" date="2014-10" db="EMBL/GenBank/DDBJ databases">
        <title>Draft genome of phytase producing Bacillus ginsengihumi strain M2.11.</title>
        <authorList>
            <person name="Toymentseva A."/>
            <person name="Boulygina E.A."/>
            <person name="Kazakov S.V."/>
            <person name="Kayumov I."/>
            <person name="Suleimanova A.D."/>
            <person name="Mardanova A.M."/>
            <person name="Maria S.N."/>
            <person name="Sergey M.Y."/>
            <person name="Sharipova M.R."/>
        </authorList>
    </citation>
    <scope>NUCLEOTIDE SEQUENCE [LARGE SCALE GENOMIC DNA]</scope>
    <source>
        <strain evidence="6 8">M2.11</strain>
    </source>
</reference>
<keyword evidence="9" id="KW-1185">Reference proteome</keyword>
<evidence type="ECO:0000313" key="6">
    <source>
        <dbReference type="EMBL" id="KHD84899.1"/>
    </source>
</evidence>
<dbReference type="GO" id="GO:0003677">
    <property type="term" value="F:DNA binding"/>
    <property type="evidence" value="ECO:0007669"/>
    <property type="project" value="UniProtKB-KW"/>
</dbReference>
<reference evidence="7 9" key="3">
    <citation type="submission" date="2020-03" db="EMBL/GenBank/DDBJ databases">
        <title>Bacillus aquiflavi sp. nov., isolated from yellow water of strong flavor Chinese baijiu in Yibin region of China.</title>
        <authorList>
            <person name="Xie J."/>
        </authorList>
    </citation>
    <scope>NUCLEOTIDE SEQUENCE [LARGE SCALE GENOMIC DNA]</scope>
    <source>
        <strain evidence="7 9">Gsoil 114</strain>
    </source>
</reference>
<dbReference type="SUPFAM" id="SSF53697">
    <property type="entry name" value="SIS domain"/>
    <property type="match status" value="1"/>
</dbReference>
<dbReference type="SUPFAM" id="SSF46689">
    <property type="entry name" value="Homeodomain-like"/>
    <property type="match status" value="1"/>
</dbReference>
<comment type="caution">
    <text evidence="6">The sequence shown here is derived from an EMBL/GenBank/DDBJ whole genome shotgun (WGS) entry which is preliminary data.</text>
</comment>
<feature type="domain" description="SIS" evidence="5">
    <location>
        <begin position="118"/>
        <end position="260"/>
    </location>
</feature>
<name>A0A0A6VED0_9BACI</name>
<dbReference type="STRING" id="363870.NG54_12550"/>
<dbReference type="PROSITE" id="PS51464">
    <property type="entry name" value="SIS"/>
    <property type="match status" value="1"/>
</dbReference>
<evidence type="ECO:0000313" key="7">
    <source>
        <dbReference type="EMBL" id="NEY19959.1"/>
    </source>
</evidence>
<sequence length="261" mass="29690">MAEPYLNISSEAYQSLSMAERYLLDYIYHNIDIIPSLSIVKLSEMANVSTATIVRTMKKIGHEGFTSFKQELKNNLADAAQFEIVSQVDQEIKQAILKNETEVINTIKMLNSGTIEDAIQKIRSAKKLYIFARGFSEMIASEMAIKFQLLEKNCEMHNDPNIIRLISKRLHDHEVALFVSLNGKTEELVEACTNLKMRNISTITITASFDSPLSKLSEMLFVGYKSSNSYFPEYEVRSRLPLQVISRILLDAYAIRTSKTK</sequence>
<protein>
    <submittedName>
        <fullName evidence="6 7">RpiR family transcriptional regulator</fullName>
    </submittedName>
</protein>
<dbReference type="InterPro" id="IPR036388">
    <property type="entry name" value="WH-like_DNA-bd_sf"/>
</dbReference>
<dbReference type="Gene3D" id="3.40.50.10490">
    <property type="entry name" value="Glucose-6-phosphate isomerase like protein, domain 1"/>
    <property type="match status" value="1"/>
</dbReference>
<dbReference type="PANTHER" id="PTHR30514:SF21">
    <property type="entry name" value="RPIR-FAMILY TRANSCRIPTIONAL REGULATOR"/>
    <property type="match status" value="1"/>
</dbReference>
<feature type="domain" description="HTH rpiR-type" evidence="4">
    <location>
        <begin position="3"/>
        <end position="79"/>
    </location>
</feature>
<dbReference type="GO" id="GO:1901135">
    <property type="term" value="P:carbohydrate derivative metabolic process"/>
    <property type="evidence" value="ECO:0007669"/>
    <property type="project" value="InterPro"/>
</dbReference>
<keyword evidence="1" id="KW-0805">Transcription regulation</keyword>
<dbReference type="PANTHER" id="PTHR30514">
    <property type="entry name" value="GLUCOKINASE"/>
    <property type="match status" value="1"/>
</dbReference>
<dbReference type="EMBL" id="JAAIWK010000011">
    <property type="protein sequence ID" value="NEY19959.1"/>
    <property type="molecule type" value="Genomic_DNA"/>
</dbReference>
<dbReference type="CDD" id="cd05013">
    <property type="entry name" value="SIS_RpiR"/>
    <property type="match status" value="1"/>
</dbReference>
<evidence type="ECO:0000256" key="3">
    <source>
        <dbReference type="ARBA" id="ARBA00023163"/>
    </source>
</evidence>
<dbReference type="InterPro" id="IPR046348">
    <property type="entry name" value="SIS_dom_sf"/>
</dbReference>
<dbReference type="Pfam" id="PF01418">
    <property type="entry name" value="HTH_6"/>
    <property type="match status" value="1"/>
</dbReference>
<dbReference type="RefSeq" id="WP_025730867.1">
    <property type="nucleotide sequence ID" value="NZ_JAAIWK010000011.1"/>
</dbReference>